<evidence type="ECO:0008006" key="4">
    <source>
        <dbReference type="Google" id="ProtNLM"/>
    </source>
</evidence>
<name>A0A1L7X337_9HELO</name>
<dbReference type="STRING" id="576137.A0A1L7X337"/>
<proteinExistence type="predicted"/>
<gene>
    <name evidence="2" type="ORF">PAC_09331</name>
</gene>
<organism evidence="2 3">
    <name type="scientific">Phialocephala subalpina</name>
    <dbReference type="NCBI Taxonomy" id="576137"/>
    <lineage>
        <taxon>Eukaryota</taxon>
        <taxon>Fungi</taxon>
        <taxon>Dikarya</taxon>
        <taxon>Ascomycota</taxon>
        <taxon>Pezizomycotina</taxon>
        <taxon>Leotiomycetes</taxon>
        <taxon>Helotiales</taxon>
        <taxon>Mollisiaceae</taxon>
        <taxon>Phialocephala</taxon>
        <taxon>Phialocephala fortinii species complex</taxon>
    </lineage>
</organism>
<keyword evidence="3" id="KW-1185">Reference proteome</keyword>
<dbReference type="PANTHER" id="PTHR38167:SF1">
    <property type="entry name" value="C2H2-TYPE DOMAIN-CONTAINING PROTEIN"/>
    <property type="match status" value="1"/>
</dbReference>
<evidence type="ECO:0000256" key="1">
    <source>
        <dbReference type="SAM" id="MobiDB-lite"/>
    </source>
</evidence>
<dbReference type="PANTHER" id="PTHR38167">
    <property type="entry name" value="C2H2-TYPE DOMAIN-CONTAINING PROTEIN"/>
    <property type="match status" value="1"/>
</dbReference>
<dbReference type="EMBL" id="FJOG01000014">
    <property type="protein sequence ID" value="CZR59439.1"/>
    <property type="molecule type" value="Genomic_DNA"/>
</dbReference>
<dbReference type="Proteomes" id="UP000184330">
    <property type="component" value="Unassembled WGS sequence"/>
</dbReference>
<accession>A0A1L7X337</accession>
<dbReference type="OrthoDB" id="5422613at2759"/>
<reference evidence="2 3" key="1">
    <citation type="submission" date="2016-03" db="EMBL/GenBank/DDBJ databases">
        <authorList>
            <person name="Ploux O."/>
        </authorList>
    </citation>
    <scope>NUCLEOTIDE SEQUENCE [LARGE SCALE GENOMIC DNA]</scope>
    <source>
        <strain evidence="2 3">UAMH 11012</strain>
    </source>
</reference>
<feature type="region of interest" description="Disordered" evidence="1">
    <location>
        <begin position="30"/>
        <end position="62"/>
    </location>
</feature>
<evidence type="ECO:0000313" key="2">
    <source>
        <dbReference type="EMBL" id="CZR59439.1"/>
    </source>
</evidence>
<dbReference type="AlphaFoldDB" id="A0A1L7X337"/>
<feature type="region of interest" description="Disordered" evidence="1">
    <location>
        <begin position="110"/>
        <end position="142"/>
    </location>
</feature>
<sequence>MASADDRPNKYSNENLPSLKAGFGHAILPSHESTHLPPLREILNYGRPRPQPPPQRVEPPKVSRALADAIYTIDDNLLRSMVIEYCESLPALREGFETKLLVKAKDVARYHADSDSEDDKESLIGSSPEDADYDSKGEKKPKPIALMDDELTPRYATCENCTNKFDVTKNDERQCFWHTGDKEVNDDDDFWADHDEDCHGIIDDLKDDSTYDDGFKWSCCGENGSSPGCKSTKHKAGVNQVVEKVSSRWRKRKAEEDLPRHNRFAPYVGALPRMPGWH</sequence>
<evidence type="ECO:0000313" key="3">
    <source>
        <dbReference type="Proteomes" id="UP000184330"/>
    </source>
</evidence>
<protein>
    <recommendedName>
        <fullName evidence="4">C2H2-type domain-containing protein</fullName>
    </recommendedName>
</protein>